<dbReference type="Proteomes" id="UP000800039">
    <property type="component" value="Unassembled WGS sequence"/>
</dbReference>
<protein>
    <submittedName>
        <fullName evidence="2">Uncharacterized protein</fullName>
    </submittedName>
</protein>
<evidence type="ECO:0000313" key="2">
    <source>
        <dbReference type="EMBL" id="KAF1851195.1"/>
    </source>
</evidence>
<accession>A0A9P4LDN3</accession>
<sequence>MTPSMSEKTSLLPIAESGLEAKTKTNSKTQIDHRAVIEHVFLLLSLLLTAFQFFVLYSIDGSSLAPSTTYYNAVLRQLARGLRISIPASLPTSVGLFFTAPYIARPDKIVITRYTVLLCYLVGSTLGALLI</sequence>
<name>A0A9P4LDN3_9PLEO</name>
<proteinExistence type="predicted"/>
<keyword evidence="1" id="KW-0812">Transmembrane</keyword>
<feature type="transmembrane region" description="Helical" evidence="1">
    <location>
        <begin position="84"/>
        <end position="104"/>
    </location>
</feature>
<reference evidence="2" key="1">
    <citation type="submission" date="2020-01" db="EMBL/GenBank/DDBJ databases">
        <authorList>
            <consortium name="DOE Joint Genome Institute"/>
            <person name="Haridas S."/>
            <person name="Albert R."/>
            <person name="Binder M."/>
            <person name="Bloem J."/>
            <person name="Labutti K."/>
            <person name="Salamov A."/>
            <person name="Andreopoulos B."/>
            <person name="Baker S.E."/>
            <person name="Barry K."/>
            <person name="Bills G."/>
            <person name="Bluhm B.H."/>
            <person name="Cannon C."/>
            <person name="Castanera R."/>
            <person name="Culley D.E."/>
            <person name="Daum C."/>
            <person name="Ezra D."/>
            <person name="Gonzalez J.B."/>
            <person name="Henrissat B."/>
            <person name="Kuo A."/>
            <person name="Liang C."/>
            <person name="Lipzen A."/>
            <person name="Lutzoni F."/>
            <person name="Magnuson J."/>
            <person name="Mondo S."/>
            <person name="Nolan M."/>
            <person name="Ohm R."/>
            <person name="Pangilinan J."/>
            <person name="Park H.-J."/>
            <person name="Ramirez L."/>
            <person name="Alfaro M."/>
            <person name="Sun H."/>
            <person name="Tritt A."/>
            <person name="Yoshinaga Y."/>
            <person name="Zwiers L.-H."/>
            <person name="Turgeon B.G."/>
            <person name="Goodwin S.B."/>
            <person name="Spatafora J.W."/>
            <person name="Crous P.W."/>
            <person name="Grigoriev I.V."/>
        </authorList>
    </citation>
    <scope>NUCLEOTIDE SEQUENCE</scope>
    <source>
        <strain evidence="2">CBS 394.84</strain>
    </source>
</reference>
<keyword evidence="3" id="KW-1185">Reference proteome</keyword>
<evidence type="ECO:0000313" key="3">
    <source>
        <dbReference type="Proteomes" id="UP000800039"/>
    </source>
</evidence>
<organism evidence="2 3">
    <name type="scientific">Cucurbitaria berberidis CBS 394.84</name>
    <dbReference type="NCBI Taxonomy" id="1168544"/>
    <lineage>
        <taxon>Eukaryota</taxon>
        <taxon>Fungi</taxon>
        <taxon>Dikarya</taxon>
        <taxon>Ascomycota</taxon>
        <taxon>Pezizomycotina</taxon>
        <taxon>Dothideomycetes</taxon>
        <taxon>Pleosporomycetidae</taxon>
        <taxon>Pleosporales</taxon>
        <taxon>Pleosporineae</taxon>
        <taxon>Cucurbitariaceae</taxon>
        <taxon>Cucurbitaria</taxon>
    </lineage>
</organism>
<evidence type="ECO:0000256" key="1">
    <source>
        <dbReference type="SAM" id="Phobius"/>
    </source>
</evidence>
<dbReference type="OrthoDB" id="3790322at2759"/>
<gene>
    <name evidence="2" type="ORF">K460DRAFT_29555</name>
</gene>
<comment type="caution">
    <text evidence="2">The sequence shown here is derived from an EMBL/GenBank/DDBJ whole genome shotgun (WGS) entry which is preliminary data.</text>
</comment>
<feature type="transmembrane region" description="Helical" evidence="1">
    <location>
        <begin position="40"/>
        <end position="59"/>
    </location>
</feature>
<dbReference type="GeneID" id="63846822"/>
<keyword evidence="1" id="KW-1133">Transmembrane helix</keyword>
<dbReference type="EMBL" id="ML976614">
    <property type="protein sequence ID" value="KAF1851195.1"/>
    <property type="molecule type" value="Genomic_DNA"/>
</dbReference>
<feature type="transmembrane region" description="Helical" evidence="1">
    <location>
        <begin position="111"/>
        <end position="130"/>
    </location>
</feature>
<keyword evidence="1" id="KW-0472">Membrane</keyword>
<dbReference type="RefSeq" id="XP_040793758.1">
    <property type="nucleotide sequence ID" value="XM_040929570.1"/>
</dbReference>
<dbReference type="AlphaFoldDB" id="A0A9P4LDN3"/>